<sequence length="126" mass="14008">MQGTTKQQEAKSRDSTLRKDQDPERKAWEKAIGKWVIVISVYGGRKRTKLGVKRESGGGVNAGKARSFSPAKRISLSLSDFSLNFQSVVAMAIGNWQWLWAFGFTIRNSATQTLKCVKGKMGIRTV</sequence>
<organism evidence="2 3">
    <name type="scientific">Citrullus colocynthis</name>
    <name type="common">colocynth</name>
    <dbReference type="NCBI Taxonomy" id="252529"/>
    <lineage>
        <taxon>Eukaryota</taxon>
        <taxon>Viridiplantae</taxon>
        <taxon>Streptophyta</taxon>
        <taxon>Embryophyta</taxon>
        <taxon>Tracheophyta</taxon>
        <taxon>Spermatophyta</taxon>
        <taxon>Magnoliopsida</taxon>
        <taxon>eudicotyledons</taxon>
        <taxon>Gunneridae</taxon>
        <taxon>Pentapetalae</taxon>
        <taxon>rosids</taxon>
        <taxon>fabids</taxon>
        <taxon>Cucurbitales</taxon>
        <taxon>Cucurbitaceae</taxon>
        <taxon>Benincaseae</taxon>
        <taxon>Citrullus</taxon>
    </lineage>
</organism>
<accession>A0ABP0Z126</accession>
<protein>
    <submittedName>
        <fullName evidence="2">Uncharacterized protein</fullName>
    </submittedName>
</protein>
<keyword evidence="3" id="KW-1185">Reference proteome</keyword>
<name>A0ABP0Z126_9ROSI</name>
<dbReference type="Proteomes" id="UP001642487">
    <property type="component" value="Chromosome 7"/>
</dbReference>
<evidence type="ECO:0000256" key="1">
    <source>
        <dbReference type="SAM" id="MobiDB-lite"/>
    </source>
</evidence>
<dbReference type="EMBL" id="OZ021741">
    <property type="protein sequence ID" value="CAK9325433.1"/>
    <property type="molecule type" value="Genomic_DNA"/>
</dbReference>
<evidence type="ECO:0000313" key="3">
    <source>
        <dbReference type="Proteomes" id="UP001642487"/>
    </source>
</evidence>
<feature type="region of interest" description="Disordered" evidence="1">
    <location>
        <begin position="1"/>
        <end position="25"/>
    </location>
</feature>
<reference evidence="2 3" key="1">
    <citation type="submission" date="2024-03" db="EMBL/GenBank/DDBJ databases">
        <authorList>
            <person name="Gkanogiannis A."/>
            <person name="Becerra Lopez-Lavalle L."/>
        </authorList>
    </citation>
    <scope>NUCLEOTIDE SEQUENCE [LARGE SCALE GENOMIC DNA]</scope>
</reference>
<proteinExistence type="predicted"/>
<feature type="compositionally biased region" description="Basic and acidic residues" evidence="1">
    <location>
        <begin position="8"/>
        <end position="25"/>
    </location>
</feature>
<evidence type="ECO:0000313" key="2">
    <source>
        <dbReference type="EMBL" id="CAK9325433.1"/>
    </source>
</evidence>
<gene>
    <name evidence="2" type="ORF">CITCOLO1_LOCUS17693</name>
</gene>